<organism evidence="8 9">
    <name type="scientific">Penicillium olsonii</name>
    <dbReference type="NCBI Taxonomy" id="99116"/>
    <lineage>
        <taxon>Eukaryota</taxon>
        <taxon>Fungi</taxon>
        <taxon>Dikarya</taxon>
        <taxon>Ascomycota</taxon>
        <taxon>Pezizomycotina</taxon>
        <taxon>Eurotiomycetes</taxon>
        <taxon>Eurotiomycetidae</taxon>
        <taxon>Eurotiales</taxon>
        <taxon>Aspergillaceae</taxon>
        <taxon>Penicillium</taxon>
    </lineage>
</organism>
<sequence>MAYGYDVDVFRFSETSSDRLYDCGQSMGYSIVSQRINCSTRPILFIAHGLGGLICQQTLIISNTIDGLWQISSSSIGIIFMGTPHYGSIASYVDKLAKCMDTGHSMDRGTVDAFYPGSNDLQRVGNEFQLMLHRDDLSLRIFCFYEAFEMNGEVGKIVEEHSAVLRGHDSCSVDTNHANMTRFRGRADGCYRLIQSIIAKWLQDPANESKKASASFGAGSKPCPPWLQPLDTEPFATPEYTESGSELSAWSTAPTPTERPLITETTHFYRFINTGNLMQR</sequence>
<gene>
    <name evidence="8" type="ORF">POLS_LOCUS3546</name>
</gene>
<evidence type="ECO:0000256" key="2">
    <source>
        <dbReference type="ARBA" id="ARBA00004240"/>
    </source>
</evidence>
<evidence type="ECO:0000256" key="5">
    <source>
        <dbReference type="ARBA" id="ARBA00023128"/>
    </source>
</evidence>
<feature type="region of interest" description="Disordered" evidence="7">
    <location>
        <begin position="234"/>
        <end position="258"/>
    </location>
</feature>
<protein>
    <recommendedName>
        <fullName evidence="10">DUF676 domain-containing protein</fullName>
    </recommendedName>
</protein>
<comment type="caution">
    <text evidence="8">The sequence shown here is derived from an EMBL/GenBank/DDBJ whole genome shotgun (WGS) entry which is preliminary data.</text>
</comment>
<dbReference type="PANTHER" id="PTHR48182:SF2">
    <property type="entry name" value="PROTEIN SERAC1"/>
    <property type="match status" value="1"/>
</dbReference>
<keyword evidence="9" id="KW-1185">Reference proteome</keyword>
<reference evidence="8" key="1">
    <citation type="submission" date="2021-07" db="EMBL/GenBank/DDBJ databases">
        <authorList>
            <person name="Branca A.L. A."/>
        </authorList>
    </citation>
    <scope>NUCLEOTIDE SEQUENCE</scope>
</reference>
<name>A0A9W4HMH6_PENOL</name>
<dbReference type="GO" id="GO:0017000">
    <property type="term" value="P:antibiotic biosynthetic process"/>
    <property type="evidence" value="ECO:0007669"/>
    <property type="project" value="UniProtKB-ARBA"/>
</dbReference>
<dbReference type="GO" id="GO:0016020">
    <property type="term" value="C:membrane"/>
    <property type="evidence" value="ECO:0007669"/>
    <property type="project" value="UniProtKB-SubCell"/>
</dbReference>
<evidence type="ECO:0000256" key="6">
    <source>
        <dbReference type="ARBA" id="ARBA00023136"/>
    </source>
</evidence>
<dbReference type="OrthoDB" id="427518at2759"/>
<dbReference type="GO" id="GO:0072330">
    <property type="term" value="P:monocarboxylic acid biosynthetic process"/>
    <property type="evidence" value="ECO:0007669"/>
    <property type="project" value="UniProtKB-ARBA"/>
</dbReference>
<evidence type="ECO:0008006" key="10">
    <source>
        <dbReference type="Google" id="ProtNLM"/>
    </source>
</evidence>
<keyword evidence="6" id="KW-0472">Membrane</keyword>
<comment type="subcellular location">
    <subcellularLocation>
        <location evidence="2">Endoplasmic reticulum</location>
    </subcellularLocation>
    <subcellularLocation>
        <location evidence="3">Membrane</location>
    </subcellularLocation>
    <subcellularLocation>
        <location evidence="1">Mitochondrion</location>
    </subcellularLocation>
</comment>
<evidence type="ECO:0000313" key="8">
    <source>
        <dbReference type="EMBL" id="CAG8061202.1"/>
    </source>
</evidence>
<evidence type="ECO:0000256" key="4">
    <source>
        <dbReference type="ARBA" id="ARBA00022824"/>
    </source>
</evidence>
<keyword evidence="5" id="KW-0496">Mitochondrion</keyword>
<dbReference type="GO" id="GO:0005783">
    <property type="term" value="C:endoplasmic reticulum"/>
    <property type="evidence" value="ECO:0007669"/>
    <property type="project" value="UniProtKB-SubCell"/>
</dbReference>
<evidence type="ECO:0000256" key="1">
    <source>
        <dbReference type="ARBA" id="ARBA00004173"/>
    </source>
</evidence>
<evidence type="ECO:0000256" key="7">
    <source>
        <dbReference type="SAM" id="MobiDB-lite"/>
    </source>
</evidence>
<dbReference type="InterPro" id="IPR052374">
    <property type="entry name" value="SERAC1"/>
</dbReference>
<evidence type="ECO:0000256" key="3">
    <source>
        <dbReference type="ARBA" id="ARBA00004370"/>
    </source>
</evidence>
<dbReference type="PANTHER" id="PTHR48182">
    <property type="entry name" value="PROTEIN SERAC1"/>
    <property type="match status" value="1"/>
</dbReference>
<feature type="compositionally biased region" description="Polar residues" evidence="7">
    <location>
        <begin position="240"/>
        <end position="255"/>
    </location>
</feature>
<keyword evidence="4" id="KW-0256">Endoplasmic reticulum</keyword>
<dbReference type="EMBL" id="CAJVOS010000017">
    <property type="protein sequence ID" value="CAG8061202.1"/>
    <property type="molecule type" value="Genomic_DNA"/>
</dbReference>
<proteinExistence type="predicted"/>
<dbReference type="Gene3D" id="3.40.50.1820">
    <property type="entry name" value="alpha/beta hydrolase"/>
    <property type="match status" value="1"/>
</dbReference>
<dbReference type="AlphaFoldDB" id="A0A9W4HMH6"/>
<dbReference type="GO" id="GO:0005739">
    <property type="term" value="C:mitochondrion"/>
    <property type="evidence" value="ECO:0007669"/>
    <property type="project" value="UniProtKB-SubCell"/>
</dbReference>
<dbReference type="Proteomes" id="UP001153618">
    <property type="component" value="Unassembled WGS sequence"/>
</dbReference>
<evidence type="ECO:0000313" key="9">
    <source>
        <dbReference type="Proteomes" id="UP001153618"/>
    </source>
</evidence>
<accession>A0A9W4HMH6</accession>
<dbReference type="InterPro" id="IPR029058">
    <property type="entry name" value="AB_hydrolase_fold"/>
</dbReference>